<protein>
    <submittedName>
        <fullName evidence="1">Uncharacterized protein</fullName>
    </submittedName>
</protein>
<organism evidence="1 2">
    <name type="scientific">Halococcus saccharolyticus DSM 5350</name>
    <dbReference type="NCBI Taxonomy" id="1227455"/>
    <lineage>
        <taxon>Archaea</taxon>
        <taxon>Methanobacteriati</taxon>
        <taxon>Methanobacteriota</taxon>
        <taxon>Stenosarchaea group</taxon>
        <taxon>Halobacteria</taxon>
        <taxon>Halobacteriales</taxon>
        <taxon>Halococcaceae</taxon>
        <taxon>Halococcus</taxon>
    </lineage>
</organism>
<gene>
    <name evidence="1" type="ORF">C449_01057</name>
</gene>
<keyword evidence="2" id="KW-1185">Reference proteome</keyword>
<dbReference type="STRING" id="1227455.C449_01057"/>
<dbReference type="Proteomes" id="UP000011669">
    <property type="component" value="Unassembled WGS sequence"/>
</dbReference>
<evidence type="ECO:0000313" key="2">
    <source>
        <dbReference type="Proteomes" id="UP000011669"/>
    </source>
</evidence>
<accession>M0MQJ6</accession>
<dbReference type="PATRIC" id="fig|1227455.4.peg.217"/>
<evidence type="ECO:0000313" key="1">
    <source>
        <dbReference type="EMBL" id="EMA47608.1"/>
    </source>
</evidence>
<name>M0MQJ6_9EURY</name>
<sequence length="72" mass="8575">MLEKLKRLYWTFTATLKATWWQHNHGDEMIHFAENALECEQCGGAGQDFRPEEMCNEHREQLDEFANTLPFE</sequence>
<reference evidence="1 2" key="1">
    <citation type="journal article" date="2014" name="PLoS Genet.">
        <title>Phylogenetically driven sequencing of extremely halophilic archaea reveals strategies for static and dynamic osmo-response.</title>
        <authorList>
            <person name="Becker E.A."/>
            <person name="Seitzer P.M."/>
            <person name="Tritt A."/>
            <person name="Larsen D."/>
            <person name="Krusor M."/>
            <person name="Yao A.I."/>
            <person name="Wu D."/>
            <person name="Madern D."/>
            <person name="Eisen J.A."/>
            <person name="Darling A.E."/>
            <person name="Facciotti M.T."/>
        </authorList>
    </citation>
    <scope>NUCLEOTIDE SEQUENCE [LARGE SCALE GENOMIC DNA]</scope>
    <source>
        <strain evidence="1 2">DSM 5350</strain>
    </source>
</reference>
<dbReference type="RefSeq" id="WP_006076018.1">
    <property type="nucleotide sequence ID" value="NZ_AOMD01000003.1"/>
</dbReference>
<dbReference type="EMBL" id="AOMD01000003">
    <property type="protein sequence ID" value="EMA47608.1"/>
    <property type="molecule type" value="Genomic_DNA"/>
</dbReference>
<comment type="caution">
    <text evidence="1">The sequence shown here is derived from an EMBL/GenBank/DDBJ whole genome shotgun (WGS) entry which is preliminary data.</text>
</comment>
<dbReference type="AlphaFoldDB" id="M0MQJ6"/>
<proteinExistence type="predicted"/>
<dbReference type="InParanoid" id="M0MQJ6"/>